<dbReference type="Proteomes" id="UP000828390">
    <property type="component" value="Unassembled WGS sequence"/>
</dbReference>
<comment type="caution">
    <text evidence="1">The sequence shown here is derived from an EMBL/GenBank/DDBJ whole genome shotgun (WGS) entry which is preliminary data.</text>
</comment>
<evidence type="ECO:0000313" key="2">
    <source>
        <dbReference type="Proteomes" id="UP000828390"/>
    </source>
</evidence>
<dbReference type="EMBL" id="JAIWYP010000008">
    <property type="protein sequence ID" value="KAH3784055.1"/>
    <property type="molecule type" value="Genomic_DNA"/>
</dbReference>
<accession>A0A9D4IRL9</accession>
<dbReference type="AlphaFoldDB" id="A0A9D4IRL9"/>
<evidence type="ECO:0000313" key="1">
    <source>
        <dbReference type="EMBL" id="KAH3784055.1"/>
    </source>
</evidence>
<protein>
    <submittedName>
        <fullName evidence="1">Uncharacterized protein</fullName>
    </submittedName>
</protein>
<organism evidence="1 2">
    <name type="scientific">Dreissena polymorpha</name>
    <name type="common">Zebra mussel</name>
    <name type="synonym">Mytilus polymorpha</name>
    <dbReference type="NCBI Taxonomy" id="45954"/>
    <lineage>
        <taxon>Eukaryota</taxon>
        <taxon>Metazoa</taxon>
        <taxon>Spiralia</taxon>
        <taxon>Lophotrochozoa</taxon>
        <taxon>Mollusca</taxon>
        <taxon>Bivalvia</taxon>
        <taxon>Autobranchia</taxon>
        <taxon>Heteroconchia</taxon>
        <taxon>Euheterodonta</taxon>
        <taxon>Imparidentia</taxon>
        <taxon>Neoheterodontei</taxon>
        <taxon>Myida</taxon>
        <taxon>Dreissenoidea</taxon>
        <taxon>Dreissenidae</taxon>
        <taxon>Dreissena</taxon>
    </lineage>
</organism>
<reference evidence="1" key="2">
    <citation type="submission" date="2020-11" db="EMBL/GenBank/DDBJ databases">
        <authorList>
            <person name="McCartney M.A."/>
            <person name="Auch B."/>
            <person name="Kono T."/>
            <person name="Mallez S."/>
            <person name="Becker A."/>
            <person name="Gohl D.M."/>
            <person name="Silverstein K.A.T."/>
            <person name="Koren S."/>
            <person name="Bechman K.B."/>
            <person name="Herman A."/>
            <person name="Abrahante J.E."/>
            <person name="Garbe J."/>
        </authorList>
    </citation>
    <scope>NUCLEOTIDE SEQUENCE</scope>
    <source>
        <strain evidence="1">Duluth1</strain>
        <tissue evidence="1">Whole animal</tissue>
    </source>
</reference>
<reference evidence="1" key="1">
    <citation type="journal article" date="2019" name="bioRxiv">
        <title>The Genome of the Zebra Mussel, Dreissena polymorpha: A Resource for Invasive Species Research.</title>
        <authorList>
            <person name="McCartney M.A."/>
            <person name="Auch B."/>
            <person name="Kono T."/>
            <person name="Mallez S."/>
            <person name="Zhang Y."/>
            <person name="Obille A."/>
            <person name="Becker A."/>
            <person name="Abrahante J.E."/>
            <person name="Garbe J."/>
            <person name="Badalamenti J.P."/>
            <person name="Herman A."/>
            <person name="Mangelson H."/>
            <person name="Liachko I."/>
            <person name="Sullivan S."/>
            <person name="Sone E.D."/>
            <person name="Koren S."/>
            <person name="Silverstein K.A.T."/>
            <person name="Beckman K.B."/>
            <person name="Gohl D.M."/>
        </authorList>
    </citation>
    <scope>NUCLEOTIDE SEQUENCE</scope>
    <source>
        <strain evidence="1">Duluth1</strain>
        <tissue evidence="1">Whole animal</tissue>
    </source>
</reference>
<sequence>MCNHDGTNGIPYFYYIPLSNVDSPNGEAEIGEQSKLVDTKVERTELDRKADFRKQPATWARGNIGGAHLQSDEFATGLMKRASCLTLFRPPAEAVTRVWFGKCPEPEVRVECEDITICVRLPEAAAFKRQTLPCFVHIDNYIDINIFGFYHFL</sequence>
<proteinExistence type="predicted"/>
<name>A0A9D4IRL9_DREPO</name>
<gene>
    <name evidence="1" type="ORF">DPMN_162006</name>
</gene>
<keyword evidence="2" id="KW-1185">Reference proteome</keyword>